<dbReference type="Proteomes" id="UP001271007">
    <property type="component" value="Unassembled WGS sequence"/>
</dbReference>
<protein>
    <recommendedName>
        <fullName evidence="6">Methylthioribose-1-phosphate isomerase</fullName>
        <shortName evidence="6">M1Pi</shortName>
        <shortName evidence="6">MTR-1-P isomerase</shortName>
        <ecNumber evidence="6">5.3.1.23</ecNumber>
    </recommendedName>
    <alternativeName>
        <fullName evidence="6">S-methyl-5-thioribose-1-phosphate isomerase</fullName>
    </alternativeName>
    <alternativeName>
        <fullName evidence="6">Translation initiation factor eIF-2B subunit alpha/beta/delta-like protein</fullName>
    </alternativeName>
</protein>
<dbReference type="Gene3D" id="1.20.120.420">
    <property type="entry name" value="translation initiation factor eif-2b, domain 1"/>
    <property type="match status" value="1"/>
</dbReference>
<feature type="site" description="Transition state stabilizer" evidence="6">
    <location>
        <position position="166"/>
    </location>
</feature>
<dbReference type="NCBIfam" id="TIGR00512">
    <property type="entry name" value="salvage_mtnA"/>
    <property type="match status" value="1"/>
</dbReference>
<dbReference type="PANTHER" id="PTHR43475">
    <property type="entry name" value="METHYLTHIORIBOSE-1-PHOSPHATE ISOMERASE"/>
    <property type="match status" value="1"/>
</dbReference>
<gene>
    <name evidence="6 7" type="primary">MRI1</name>
    <name evidence="7" type="ORF">LTR09_010156</name>
</gene>
<dbReference type="Gene3D" id="3.40.50.10470">
    <property type="entry name" value="Translation initiation factor eif-2b, domain 2"/>
    <property type="match status" value="1"/>
</dbReference>
<comment type="function">
    <text evidence="6">Catalyzes the interconversion of methylthioribose-1-phosphate (MTR-1-P) into methylthioribulose-1-phosphate (MTRu-1-P).</text>
</comment>
<dbReference type="InterPro" id="IPR027363">
    <property type="entry name" value="M1Pi_N"/>
</dbReference>
<comment type="caution">
    <text evidence="7">The sequence shown here is derived from an EMBL/GenBank/DDBJ whole genome shotgun (WGS) entry which is preliminary data.</text>
</comment>
<dbReference type="InterPro" id="IPR005251">
    <property type="entry name" value="IF-M1Pi"/>
</dbReference>
<accession>A0AAJ0D835</accession>
<proteinExistence type="inferred from homology"/>
<dbReference type="HAMAP" id="MF_01678">
    <property type="entry name" value="Salvage_MtnA"/>
    <property type="match status" value="1"/>
</dbReference>
<dbReference type="GO" id="GO:0005634">
    <property type="term" value="C:nucleus"/>
    <property type="evidence" value="ECO:0007669"/>
    <property type="project" value="UniProtKB-SubCell"/>
</dbReference>
<evidence type="ECO:0000256" key="1">
    <source>
        <dbReference type="ARBA" id="ARBA00022490"/>
    </source>
</evidence>
<evidence type="ECO:0000256" key="2">
    <source>
        <dbReference type="ARBA" id="ARBA00022605"/>
    </source>
</evidence>
<name>A0AAJ0D835_9PEZI</name>
<keyword evidence="2 6" id="KW-0028">Amino-acid biosynthesis</keyword>
<organism evidence="7 8">
    <name type="scientific">Extremus antarcticus</name>
    <dbReference type="NCBI Taxonomy" id="702011"/>
    <lineage>
        <taxon>Eukaryota</taxon>
        <taxon>Fungi</taxon>
        <taxon>Dikarya</taxon>
        <taxon>Ascomycota</taxon>
        <taxon>Pezizomycotina</taxon>
        <taxon>Dothideomycetes</taxon>
        <taxon>Dothideomycetidae</taxon>
        <taxon>Mycosphaerellales</taxon>
        <taxon>Extremaceae</taxon>
        <taxon>Extremus</taxon>
    </lineage>
</organism>
<dbReference type="SUPFAM" id="SSF100950">
    <property type="entry name" value="NagB/RpiA/CoA transferase-like"/>
    <property type="match status" value="1"/>
</dbReference>
<comment type="similarity">
    <text evidence="6">Belongs to the eIF-2B alpha/beta/delta subunits family. MtnA subfamily.</text>
</comment>
<keyword evidence="3 6" id="KW-0486">Methionine biosynthesis</keyword>
<dbReference type="NCBIfam" id="NF004326">
    <property type="entry name" value="PRK05720.1"/>
    <property type="match status" value="1"/>
</dbReference>
<dbReference type="FunFam" id="3.40.50.10470:FF:000003">
    <property type="entry name" value="Methylthioribose-1-phosphate isomerase"/>
    <property type="match status" value="1"/>
</dbReference>
<comment type="subcellular location">
    <subcellularLocation>
        <location evidence="6">Cytoplasm</location>
    </subcellularLocation>
    <subcellularLocation>
        <location evidence="6">Nucleus</location>
    </subcellularLocation>
</comment>
<evidence type="ECO:0000256" key="5">
    <source>
        <dbReference type="ARBA" id="ARBA00023242"/>
    </source>
</evidence>
<dbReference type="FunFam" id="1.20.120.420:FF:000003">
    <property type="entry name" value="Methylthioribose-1-phosphate isomerase"/>
    <property type="match status" value="1"/>
</dbReference>
<reference evidence="7" key="1">
    <citation type="submission" date="2023-04" db="EMBL/GenBank/DDBJ databases">
        <title>Black Yeasts Isolated from many extreme environments.</title>
        <authorList>
            <person name="Coleine C."/>
            <person name="Stajich J.E."/>
            <person name="Selbmann L."/>
        </authorList>
    </citation>
    <scope>NUCLEOTIDE SEQUENCE</scope>
    <source>
        <strain evidence="7">CCFEE 5312</strain>
    </source>
</reference>
<keyword evidence="4 6" id="KW-0413">Isomerase</keyword>
<keyword evidence="5 6" id="KW-0539">Nucleus</keyword>
<evidence type="ECO:0000256" key="6">
    <source>
        <dbReference type="HAMAP-Rule" id="MF_03119"/>
    </source>
</evidence>
<keyword evidence="8" id="KW-1185">Reference proteome</keyword>
<dbReference type="PANTHER" id="PTHR43475:SF1">
    <property type="entry name" value="METHYLTHIORIBOSE-1-PHOSPHATE ISOMERASE"/>
    <property type="match status" value="1"/>
</dbReference>
<evidence type="ECO:0000313" key="7">
    <source>
        <dbReference type="EMBL" id="KAK3048492.1"/>
    </source>
</evidence>
<dbReference type="Pfam" id="PF01008">
    <property type="entry name" value="IF-2B"/>
    <property type="match status" value="1"/>
</dbReference>
<dbReference type="NCBIfam" id="TIGR00524">
    <property type="entry name" value="eIF-2B_rel"/>
    <property type="match status" value="1"/>
</dbReference>
<dbReference type="EMBL" id="JAWDJX010000048">
    <property type="protein sequence ID" value="KAK3048492.1"/>
    <property type="molecule type" value="Genomic_DNA"/>
</dbReference>
<dbReference type="GO" id="GO:0005737">
    <property type="term" value="C:cytoplasm"/>
    <property type="evidence" value="ECO:0007669"/>
    <property type="project" value="UniProtKB-SubCell"/>
</dbReference>
<evidence type="ECO:0000256" key="3">
    <source>
        <dbReference type="ARBA" id="ARBA00023167"/>
    </source>
</evidence>
<comment type="pathway">
    <text evidence="6">Amino-acid biosynthesis; L-methionine biosynthesis via salvage pathway; L-methionine from S-methyl-5-thio-alpha-D-ribose 1-phosphate: step 1/6.</text>
</comment>
<dbReference type="InterPro" id="IPR000649">
    <property type="entry name" value="IF-2B-related"/>
</dbReference>
<evidence type="ECO:0000313" key="8">
    <source>
        <dbReference type="Proteomes" id="UP001271007"/>
    </source>
</evidence>
<dbReference type="InterPro" id="IPR011559">
    <property type="entry name" value="Initiation_fac_2B_a/b/d"/>
</dbReference>
<feature type="active site" description="Proton donor" evidence="6">
    <location>
        <position position="250"/>
    </location>
</feature>
<dbReference type="AlphaFoldDB" id="A0AAJ0D835"/>
<comment type="catalytic activity">
    <reaction evidence="6">
        <text>5-(methylsulfanyl)-alpha-D-ribose 1-phosphate = 5-(methylsulfanyl)-D-ribulose 1-phosphate</text>
        <dbReference type="Rhea" id="RHEA:19989"/>
        <dbReference type="ChEBI" id="CHEBI:58533"/>
        <dbReference type="ChEBI" id="CHEBI:58548"/>
        <dbReference type="EC" id="5.3.1.23"/>
    </reaction>
</comment>
<dbReference type="GO" id="GO:0019509">
    <property type="term" value="P:L-methionine salvage from methylthioadenosine"/>
    <property type="evidence" value="ECO:0007669"/>
    <property type="project" value="UniProtKB-UniRule"/>
</dbReference>
<evidence type="ECO:0000256" key="4">
    <source>
        <dbReference type="ARBA" id="ARBA00023235"/>
    </source>
</evidence>
<dbReference type="InterPro" id="IPR037171">
    <property type="entry name" value="NagB/RpiA_transferase-like"/>
</dbReference>
<sequence>MVLEAIRYHDGNLQILNQLKLPHQVEYDEVRSAEDGWHAIKDMRTRGAPAIAIVAALSLAVELQGNALSNKSDEVLAFILEKLDYLVTSRPTAVNLADAARKLKKVVENSAKRDGADGAAVSKAYCDAAAQMLIDDVADNEGIGKYGAEWITKHSEGQGVSVLTHCNTGSLATAGYGTALGVIRSLHTNGSLKRAFCTETRPYNQGSRLTAFELVHDMIPATLITDSMASALLRLKGPSEKIAAIVVGADRVAANGDTANKIGTYQLAITAKYHGVKFLVAAPRTTIDLDTKSGDDIVIEERPGREVTMIKGPRFDGVDVDVSTTEIVSIAANGIDVWNPAFDVTPASLIDGIITEIGVVEKGGDGKFDLTLAMEAHNEGIKPTTVGGL</sequence>
<dbReference type="GO" id="GO:0046523">
    <property type="term" value="F:S-methyl-5-thioribose-1-phosphate isomerase activity"/>
    <property type="evidence" value="ECO:0007669"/>
    <property type="project" value="UniProtKB-UniRule"/>
</dbReference>
<dbReference type="EC" id="5.3.1.23" evidence="6"/>
<keyword evidence="1 6" id="KW-0963">Cytoplasm</keyword>
<dbReference type="InterPro" id="IPR042529">
    <property type="entry name" value="IF_2B-like_C"/>
</dbReference>